<reference evidence="1" key="1">
    <citation type="submission" date="2020-10" db="EMBL/GenBank/DDBJ databases">
        <authorList>
            <person name="Lu T."/>
            <person name="Wang Q."/>
            <person name="Han X."/>
        </authorList>
    </citation>
    <scope>NUCLEOTIDE SEQUENCE</scope>
    <source>
        <strain evidence="1">WQ 366</strain>
    </source>
</reference>
<dbReference type="Proteomes" id="UP001165302">
    <property type="component" value="Unassembled WGS sequence"/>
</dbReference>
<dbReference type="RefSeq" id="WP_225552738.1">
    <property type="nucleotide sequence ID" value="NZ_JADEYP010000013.1"/>
</dbReference>
<name>A0ABS7Z4X1_9SPHI</name>
<evidence type="ECO:0000313" key="1">
    <source>
        <dbReference type="EMBL" id="MCA5005218.1"/>
    </source>
</evidence>
<gene>
    <name evidence="1" type="ORF">IPZ78_08640</name>
</gene>
<accession>A0ABS7Z4X1</accession>
<dbReference type="EMBL" id="JADEYP010000013">
    <property type="protein sequence ID" value="MCA5005218.1"/>
    <property type="molecule type" value="Genomic_DNA"/>
</dbReference>
<protein>
    <submittedName>
        <fullName evidence="1">Uncharacterized protein</fullName>
    </submittedName>
</protein>
<comment type="caution">
    <text evidence="1">The sequence shown here is derived from an EMBL/GenBank/DDBJ whole genome shotgun (WGS) entry which is preliminary data.</text>
</comment>
<keyword evidence="2" id="KW-1185">Reference proteome</keyword>
<sequence length="105" mass="12716">MTRRNFRKIVIEDKVYKWQFNSIIQICPEGLYNNKLEIDFGYYDSWLYVNDKENEPEDYEPKIVTPDFVRLGIETALQMGWNPNAKQGNFQLKYRNQQFNKENKP</sequence>
<evidence type="ECO:0000313" key="2">
    <source>
        <dbReference type="Proteomes" id="UP001165302"/>
    </source>
</evidence>
<proteinExistence type="predicted"/>
<organism evidence="1 2">
    <name type="scientific">Sphingobacterium bovistauri</name>
    <dbReference type="NCBI Taxonomy" id="2781959"/>
    <lineage>
        <taxon>Bacteria</taxon>
        <taxon>Pseudomonadati</taxon>
        <taxon>Bacteroidota</taxon>
        <taxon>Sphingobacteriia</taxon>
        <taxon>Sphingobacteriales</taxon>
        <taxon>Sphingobacteriaceae</taxon>
        <taxon>Sphingobacterium</taxon>
    </lineage>
</organism>